<comment type="caution">
    <text evidence="1">The sequence shown here is derived from an EMBL/GenBank/DDBJ whole genome shotgun (WGS) entry which is preliminary data.</text>
</comment>
<protein>
    <submittedName>
        <fullName evidence="1">Uncharacterized protein</fullName>
    </submittedName>
</protein>
<gene>
    <name evidence="1" type="ORF">CCMSSC00406_0001554</name>
</gene>
<proteinExistence type="predicted"/>
<dbReference type="EMBL" id="WQMT02000009">
    <property type="protein sequence ID" value="KAG9219144.1"/>
    <property type="molecule type" value="Genomic_DNA"/>
</dbReference>
<dbReference type="Proteomes" id="UP000824881">
    <property type="component" value="Unassembled WGS sequence"/>
</dbReference>
<organism evidence="1 2">
    <name type="scientific">Pleurotus cornucopiae</name>
    <name type="common">Cornucopia mushroom</name>
    <dbReference type="NCBI Taxonomy" id="5321"/>
    <lineage>
        <taxon>Eukaryota</taxon>
        <taxon>Fungi</taxon>
        <taxon>Dikarya</taxon>
        <taxon>Basidiomycota</taxon>
        <taxon>Agaricomycotina</taxon>
        <taxon>Agaricomycetes</taxon>
        <taxon>Agaricomycetidae</taxon>
        <taxon>Agaricales</taxon>
        <taxon>Pleurotineae</taxon>
        <taxon>Pleurotaceae</taxon>
        <taxon>Pleurotus</taxon>
    </lineage>
</organism>
<reference evidence="1 2" key="1">
    <citation type="journal article" date="2021" name="Appl. Environ. Microbiol.">
        <title>Genetic linkage and physical mapping for an oyster mushroom Pleurotus cornucopiae and QTL analysis for the trait cap color.</title>
        <authorList>
            <person name="Zhang Y."/>
            <person name="Gao W."/>
            <person name="Sonnenberg A."/>
            <person name="Chen Q."/>
            <person name="Zhang J."/>
            <person name="Huang C."/>
        </authorList>
    </citation>
    <scope>NUCLEOTIDE SEQUENCE [LARGE SCALE GENOMIC DNA]</scope>
    <source>
        <strain evidence="1">CCMSSC00406</strain>
    </source>
</reference>
<keyword evidence="2" id="KW-1185">Reference proteome</keyword>
<sequence>MASKPINTCVLGVGLAGLTFHVPFILSLPDLFTLHSVLERNPTTPGGKVHERFGVTTKIRRSLEDVLADPEIELVIVGTPNHTHYEFAKRVLESGKHVLVDKPVSATAQQARELGQLAKSRNLVIYPYQNRRWDADFLALKKLIALPASDPKSLGTIVEFESHYDRYRKGLKGTWKDQPLPANGQLYDLGTHIIDQTLALFGRPAKLTAFVQNTRGVGHPDVDDTFSVYMHYPAGSALPRPMTAILRAHILSVRSSQLRYLVRGTHGSYTKYGVDVQEDQLKTFNDPATQIHAEGFGKEPETLWGTLETIGHNDQITTAIWPSTDAGSYINLFKNLAAVIRDGAEAEIKWEEATAVIEMVELAHQSSREGRTLEVPKSSESNTEVDVTDLIFPRLAQACGIHRSAYKPQVIDDGGNNLHCNHTPSPSFNTVKMGPRGALAVSLGKTAAQIAADFAPVPGLMGAVELLCGIVQLCENVTSNRHAAFQLRDRCHTMLLAFKDSQQGATSGKINEALNAVEDCLLDIKTKMDGWTKIGTIKGFTRQREIQQDIERCHEAISDCVAKFQLVSHMELHQWQHQFEVTAKQDHDETCAYLAEIQNGQQLTQQDIMQNTELTRQLMGMVQQLMQKSNEDHDRTFSGLSSNLHQLQVHSGQLLPDLNLKSGEVQRVGTHPVSGSAAMDIYEGLYLQREKVAIKIIRAVNACEQSLRRFNREVKIWNEIYQMDHGKHILPFYGFCQNDGPYPYMVSPWMKNGSVINYVKSNDNQVDYRKMVKGIMEGVQVLHTMQPPVVHGDLKGNNIVVDNYANPLIADFGLSQIVEDITGIPFTQSRGVSDSYRWFAPEVCVGQGTLSVASDIYALAMTILEVLTHKQPFNHIKHTTEVVIRSARGDRPIRPTDQRVLERGLDDNLWKLLNQCWALEATDRPDIQELIQRLQ</sequence>
<accession>A0ACB7INW2</accession>
<evidence type="ECO:0000313" key="1">
    <source>
        <dbReference type="EMBL" id="KAG9219144.1"/>
    </source>
</evidence>
<name>A0ACB7INW2_PLECO</name>
<evidence type="ECO:0000313" key="2">
    <source>
        <dbReference type="Proteomes" id="UP000824881"/>
    </source>
</evidence>